<evidence type="ECO:0000256" key="3">
    <source>
        <dbReference type="ARBA" id="ARBA00012976"/>
    </source>
</evidence>
<feature type="disulfide bond" evidence="16">
    <location>
        <begin position="267"/>
        <end position="283"/>
    </location>
</feature>
<evidence type="ECO:0000256" key="4">
    <source>
        <dbReference type="ARBA" id="ARBA00013040"/>
    </source>
</evidence>
<protein>
    <recommendedName>
        <fullName evidence="5">Multiple inositol polyphosphate phosphatase 1</fullName>
        <ecNumber evidence="4">3.1.3.62</ecNumber>
        <ecNumber evidence="3">3.1.3.80</ecNumber>
    </recommendedName>
    <alternativeName>
        <fullName evidence="11">2,3-bisphosphoglycerate 3-phosphatase</fullName>
    </alternativeName>
</protein>
<dbReference type="Proteomes" id="UP000751190">
    <property type="component" value="Unassembled WGS sequence"/>
</dbReference>
<accession>A0A8J5XUD8</accession>
<dbReference type="PANTHER" id="PTHR20963:SF8">
    <property type="entry name" value="MULTIPLE INOSITOL POLYPHOSPHATE PHOSPHATASE 1"/>
    <property type="match status" value="1"/>
</dbReference>
<feature type="disulfide bond" evidence="16">
    <location>
        <begin position="427"/>
        <end position="434"/>
    </location>
</feature>
<evidence type="ECO:0000256" key="8">
    <source>
        <dbReference type="ARBA" id="ARBA00022801"/>
    </source>
</evidence>
<feature type="signal peptide" evidence="17">
    <location>
        <begin position="1"/>
        <end position="18"/>
    </location>
</feature>
<keyword evidence="8" id="KW-0378">Hydrolase</keyword>
<evidence type="ECO:0000256" key="9">
    <source>
        <dbReference type="ARBA" id="ARBA00023136"/>
    </source>
</evidence>
<comment type="catalytic activity">
    <reaction evidence="15">
        <text>(2R)-2,3-bisphosphoglycerate + H2O = (2R)-2-phosphoglycerate + phosphate</text>
        <dbReference type="Rhea" id="RHEA:27381"/>
        <dbReference type="ChEBI" id="CHEBI:15377"/>
        <dbReference type="ChEBI" id="CHEBI:43474"/>
        <dbReference type="ChEBI" id="CHEBI:58248"/>
        <dbReference type="ChEBI" id="CHEBI:58289"/>
        <dbReference type="EC" id="3.1.3.80"/>
    </reaction>
    <physiologicalReaction direction="left-to-right" evidence="15">
        <dbReference type="Rhea" id="RHEA:27382"/>
    </physiologicalReaction>
</comment>
<keyword evidence="6" id="KW-1003">Cell membrane</keyword>
<evidence type="ECO:0000256" key="10">
    <source>
        <dbReference type="ARBA" id="ARBA00023180"/>
    </source>
</evidence>
<dbReference type="GO" id="GO:0034417">
    <property type="term" value="F:bisphosphoglycerate 3-phosphatase activity"/>
    <property type="evidence" value="ECO:0007669"/>
    <property type="project" value="UniProtKB-EC"/>
</dbReference>
<evidence type="ECO:0000256" key="12">
    <source>
        <dbReference type="ARBA" id="ARBA00043668"/>
    </source>
</evidence>
<dbReference type="EMBL" id="JAGTXO010000001">
    <property type="protein sequence ID" value="KAG8470774.1"/>
    <property type="molecule type" value="Genomic_DNA"/>
</dbReference>
<comment type="similarity">
    <text evidence="2">Belongs to the histidine acid phosphatase family. MINPP1 subfamily.</text>
</comment>
<name>A0A8J5XUD8_DIALT</name>
<evidence type="ECO:0000256" key="13">
    <source>
        <dbReference type="ARBA" id="ARBA00043671"/>
    </source>
</evidence>
<evidence type="ECO:0000256" key="16">
    <source>
        <dbReference type="PIRSR" id="PIRSR000894-2"/>
    </source>
</evidence>
<dbReference type="Pfam" id="PF00328">
    <property type="entry name" value="His_Phos_2"/>
    <property type="match status" value="1"/>
</dbReference>
<gene>
    <name evidence="18" type="ORF">KFE25_009195</name>
</gene>
<evidence type="ECO:0000256" key="11">
    <source>
        <dbReference type="ARBA" id="ARBA00031642"/>
    </source>
</evidence>
<comment type="subcellular location">
    <subcellularLocation>
        <location evidence="1">Cell membrane</location>
    </subcellularLocation>
</comment>
<dbReference type="EC" id="3.1.3.80" evidence="3"/>
<dbReference type="InterPro" id="IPR000560">
    <property type="entry name" value="His_Pase_clade-2"/>
</dbReference>
<keyword evidence="7 17" id="KW-0732">Signal</keyword>
<dbReference type="Gene3D" id="3.40.50.1240">
    <property type="entry name" value="Phosphoglycerate mutase-like"/>
    <property type="match status" value="1"/>
</dbReference>
<evidence type="ECO:0000256" key="2">
    <source>
        <dbReference type="ARBA" id="ARBA00008422"/>
    </source>
</evidence>
<comment type="catalytic activity">
    <reaction evidence="14">
        <text>1D-myo-inositol hexakisphosphate + H2O = 1D-myo-inositol 1,2,4,5,6-pentakisphosphate + phosphate</text>
        <dbReference type="Rhea" id="RHEA:16989"/>
        <dbReference type="ChEBI" id="CHEBI:15377"/>
        <dbReference type="ChEBI" id="CHEBI:43474"/>
        <dbReference type="ChEBI" id="CHEBI:57798"/>
        <dbReference type="ChEBI" id="CHEBI:58130"/>
        <dbReference type="EC" id="3.1.3.62"/>
    </reaction>
    <physiologicalReaction direction="left-to-right" evidence="14">
        <dbReference type="Rhea" id="RHEA:16990"/>
    </physiologicalReaction>
</comment>
<dbReference type="PANTHER" id="PTHR20963">
    <property type="entry name" value="MULTIPLE INOSITOL POLYPHOSPHATE PHOSPHATASE-RELATED"/>
    <property type="match status" value="1"/>
</dbReference>
<dbReference type="GO" id="GO:0052745">
    <property type="term" value="F:inositol phosphate phosphatase activity"/>
    <property type="evidence" value="ECO:0007669"/>
    <property type="project" value="TreeGrafter"/>
</dbReference>
<evidence type="ECO:0000256" key="6">
    <source>
        <dbReference type="ARBA" id="ARBA00022475"/>
    </source>
</evidence>
<dbReference type="AlphaFoldDB" id="A0A8J5XUD8"/>
<dbReference type="OrthoDB" id="6509975at2759"/>
<reference evidence="18" key="1">
    <citation type="submission" date="2021-05" db="EMBL/GenBank/DDBJ databases">
        <title>The genome of the haptophyte Pavlova lutheri (Diacronema luteri, Pavlovales) - a model for lipid biosynthesis in eukaryotic algae.</title>
        <authorList>
            <person name="Hulatt C.J."/>
            <person name="Posewitz M.C."/>
        </authorList>
    </citation>
    <scope>NUCLEOTIDE SEQUENCE</scope>
    <source>
        <strain evidence="18">NIVA-4/92</strain>
    </source>
</reference>
<comment type="catalytic activity">
    <reaction evidence="12">
        <text>1D-myo-inositol 1,2,5,6-tetrakisphosphate + H2O = 1D-myo-inositol 1,2,6-trisphosphate + phosphate</text>
        <dbReference type="Rhea" id="RHEA:77119"/>
        <dbReference type="ChEBI" id="CHEBI:15377"/>
        <dbReference type="ChEBI" id="CHEBI:43474"/>
        <dbReference type="ChEBI" id="CHEBI:195535"/>
        <dbReference type="ChEBI" id="CHEBI:195537"/>
        <dbReference type="EC" id="3.1.3.62"/>
    </reaction>
    <physiologicalReaction direction="left-to-right" evidence="12">
        <dbReference type="Rhea" id="RHEA:77120"/>
    </physiologicalReaction>
</comment>
<evidence type="ECO:0000256" key="14">
    <source>
        <dbReference type="ARBA" id="ARBA00043691"/>
    </source>
</evidence>
<dbReference type="SUPFAM" id="SSF53254">
    <property type="entry name" value="Phosphoglycerate mutase-like"/>
    <property type="match status" value="1"/>
</dbReference>
<evidence type="ECO:0000313" key="19">
    <source>
        <dbReference type="Proteomes" id="UP000751190"/>
    </source>
</evidence>
<keyword evidence="9" id="KW-0472">Membrane</keyword>
<keyword evidence="10" id="KW-0325">Glycoprotein</keyword>
<dbReference type="InterPro" id="IPR029033">
    <property type="entry name" value="His_PPase_superfam"/>
</dbReference>
<evidence type="ECO:0000256" key="15">
    <source>
        <dbReference type="ARBA" id="ARBA00043832"/>
    </source>
</evidence>
<organism evidence="18 19">
    <name type="scientific">Diacronema lutheri</name>
    <name type="common">Unicellular marine alga</name>
    <name type="synonym">Monochrysis lutheri</name>
    <dbReference type="NCBI Taxonomy" id="2081491"/>
    <lineage>
        <taxon>Eukaryota</taxon>
        <taxon>Haptista</taxon>
        <taxon>Haptophyta</taxon>
        <taxon>Pavlovophyceae</taxon>
        <taxon>Pavlovales</taxon>
        <taxon>Pavlovaceae</taxon>
        <taxon>Diacronema</taxon>
    </lineage>
</organism>
<feature type="chain" id="PRO_5035313724" description="Multiple inositol polyphosphate phosphatase 1" evidence="17">
    <location>
        <begin position="19"/>
        <end position="486"/>
    </location>
</feature>
<proteinExistence type="inferred from homology"/>
<feature type="disulfide bond" evidence="16">
    <location>
        <begin position="70"/>
        <end position="401"/>
    </location>
</feature>
<sequence>MIIRIVSILQLVARCATGVTTPRWVGSSDGCSCWAEPDLCELSPTCIFTATPYEAATANTRAAAPVPATCEPAHIVLVARHGSRYMTKGTSGQMGRLVATLRTAARADAAAAPLPPFVERWAPTPHPPGALAPLGELELGALGARLRALLGPATLVRGRAQVRWTSSNRTRASANAFLAPFAQRERGAAAWLLARGMADDPLLRFFDACPRYERSLRSEATMAAADAFAAGAEMTAARRALGDALGLAPAAAPLLSAEDVVLVAKACALELILSHGCDAADWCALLMRAPPALSASGQLEDVRKYFERGPGVALNFMLSTELVRHIFARLAAAAAPVHGDGFGADLLFAHAETLLPLLAALGLPAASLPRSHGARRSGAYPNGTCALSPYAANLALILYRCSAQGAPAEQLRVLLNERDVVGELDGCSPGATLCPLRAVAGGARVRDALARYGYASVSDMCADDDQYASSSQHEEQTLASQHLDAM</sequence>
<dbReference type="PIRSF" id="PIRSF000894">
    <property type="entry name" value="Acid_phosphatase"/>
    <property type="match status" value="1"/>
</dbReference>
<evidence type="ECO:0000313" key="18">
    <source>
        <dbReference type="EMBL" id="KAG8470774.1"/>
    </source>
</evidence>
<evidence type="ECO:0000256" key="7">
    <source>
        <dbReference type="ARBA" id="ARBA00022729"/>
    </source>
</evidence>
<dbReference type="InterPro" id="IPR016274">
    <property type="entry name" value="Histidine_acid_Pase_euk"/>
</dbReference>
<evidence type="ECO:0000256" key="5">
    <source>
        <dbReference type="ARBA" id="ARBA00018097"/>
    </source>
</evidence>
<evidence type="ECO:0000256" key="17">
    <source>
        <dbReference type="SAM" id="SignalP"/>
    </source>
</evidence>
<comment type="catalytic activity">
    <reaction evidence="13">
        <text>1D-myo-inositol 1,2,4,5,6-pentakisphosphate + H2O = 1D-myo-inositol 1,2,5,6-tetrakisphosphate + phosphate</text>
        <dbReference type="Rhea" id="RHEA:77115"/>
        <dbReference type="ChEBI" id="CHEBI:15377"/>
        <dbReference type="ChEBI" id="CHEBI:43474"/>
        <dbReference type="ChEBI" id="CHEBI:57798"/>
        <dbReference type="ChEBI" id="CHEBI:195535"/>
        <dbReference type="EC" id="3.1.3.62"/>
    </reaction>
    <physiologicalReaction direction="left-to-right" evidence="13">
        <dbReference type="Rhea" id="RHEA:77116"/>
    </physiologicalReaction>
</comment>
<keyword evidence="16" id="KW-1015">Disulfide bond</keyword>
<dbReference type="GO" id="GO:0003993">
    <property type="term" value="F:acid phosphatase activity"/>
    <property type="evidence" value="ECO:0007669"/>
    <property type="project" value="TreeGrafter"/>
</dbReference>
<comment type="caution">
    <text evidence="18">The sequence shown here is derived from an EMBL/GenBank/DDBJ whole genome shotgun (WGS) entry which is preliminary data.</text>
</comment>
<dbReference type="GO" id="GO:0005886">
    <property type="term" value="C:plasma membrane"/>
    <property type="evidence" value="ECO:0007669"/>
    <property type="project" value="UniProtKB-SubCell"/>
</dbReference>
<evidence type="ECO:0000256" key="1">
    <source>
        <dbReference type="ARBA" id="ARBA00004236"/>
    </source>
</evidence>
<dbReference type="EC" id="3.1.3.62" evidence="4"/>
<keyword evidence="19" id="KW-1185">Reference proteome</keyword>